<gene>
    <name evidence="1" type="ORF">LTR24_008354</name>
</gene>
<organism evidence="1 2">
    <name type="scientific">Lithohypha guttulata</name>
    <dbReference type="NCBI Taxonomy" id="1690604"/>
    <lineage>
        <taxon>Eukaryota</taxon>
        <taxon>Fungi</taxon>
        <taxon>Dikarya</taxon>
        <taxon>Ascomycota</taxon>
        <taxon>Pezizomycotina</taxon>
        <taxon>Eurotiomycetes</taxon>
        <taxon>Chaetothyriomycetidae</taxon>
        <taxon>Chaetothyriales</taxon>
        <taxon>Trichomeriaceae</taxon>
        <taxon>Lithohypha</taxon>
    </lineage>
</organism>
<accession>A0ABR0K072</accession>
<protein>
    <recommendedName>
        <fullName evidence="3">PH domain-containing protein</fullName>
    </recommendedName>
</protein>
<evidence type="ECO:0000313" key="2">
    <source>
        <dbReference type="Proteomes" id="UP001345013"/>
    </source>
</evidence>
<dbReference type="Proteomes" id="UP001345013">
    <property type="component" value="Unassembled WGS sequence"/>
</dbReference>
<proteinExistence type="predicted"/>
<reference evidence="1 2" key="1">
    <citation type="submission" date="2023-08" db="EMBL/GenBank/DDBJ databases">
        <title>Black Yeasts Isolated from many extreme environments.</title>
        <authorList>
            <person name="Coleine C."/>
            <person name="Stajich J.E."/>
            <person name="Selbmann L."/>
        </authorList>
    </citation>
    <scope>NUCLEOTIDE SEQUENCE [LARGE SCALE GENOMIC DNA]</scope>
    <source>
        <strain evidence="1 2">CCFEE 5885</strain>
    </source>
</reference>
<sequence length="269" mass="32494">MPLAPPPHEQRERWMTAILASYGNATIWRYVRDRLVETNQLRTQLELGTQKLTRTIDEFWLGPRIIAIWGRISHRVNKLYFGWQSILDWLEDRKWTNPDFRPEKEQVIKVLAVLNHYTSAFQQLYQVSFDVVFECFRRHRRVTARKPPKRRWSTGNEHLCKPRIFKNRYYYERMLHLYAQRMEASCQFVQRDTQVLYNSSKLFEHLVTDIQENNKKQEEWWAAWGRRYPWPSCQLKSIGGRNSSIGQDHALEYGVPSWEEDEELREVFA</sequence>
<evidence type="ECO:0000313" key="1">
    <source>
        <dbReference type="EMBL" id="KAK5080837.1"/>
    </source>
</evidence>
<evidence type="ECO:0008006" key="3">
    <source>
        <dbReference type="Google" id="ProtNLM"/>
    </source>
</evidence>
<dbReference type="EMBL" id="JAVRRG010000143">
    <property type="protein sequence ID" value="KAK5080837.1"/>
    <property type="molecule type" value="Genomic_DNA"/>
</dbReference>
<comment type="caution">
    <text evidence="1">The sequence shown here is derived from an EMBL/GenBank/DDBJ whole genome shotgun (WGS) entry which is preliminary data.</text>
</comment>
<keyword evidence="2" id="KW-1185">Reference proteome</keyword>
<name>A0ABR0K072_9EURO</name>